<evidence type="ECO:0000256" key="9">
    <source>
        <dbReference type="ARBA" id="ARBA00047909"/>
    </source>
</evidence>
<evidence type="ECO:0000256" key="3">
    <source>
        <dbReference type="ARBA" id="ARBA00013146"/>
    </source>
</evidence>
<feature type="transmembrane region" description="Helical" evidence="10">
    <location>
        <begin position="104"/>
        <end position="126"/>
    </location>
</feature>
<evidence type="ECO:0000256" key="8">
    <source>
        <dbReference type="ARBA" id="ARBA00023239"/>
    </source>
</evidence>
<evidence type="ECO:0000256" key="5">
    <source>
        <dbReference type="ARBA" id="ARBA00022824"/>
    </source>
</evidence>
<comment type="similarity">
    <text evidence="2">Belongs to the sterol desaturase family.</text>
</comment>
<keyword evidence="7 10" id="KW-0472">Membrane</keyword>
<feature type="transmembrane region" description="Helical" evidence="10">
    <location>
        <begin position="15"/>
        <end position="35"/>
    </location>
</feature>
<evidence type="ECO:0000313" key="13">
    <source>
        <dbReference type="Proteomes" id="UP001412067"/>
    </source>
</evidence>
<evidence type="ECO:0000256" key="4">
    <source>
        <dbReference type="ARBA" id="ARBA00022692"/>
    </source>
</evidence>
<dbReference type="Pfam" id="PF04116">
    <property type="entry name" value="FA_hydroxylase"/>
    <property type="match status" value="1"/>
</dbReference>
<keyword evidence="13" id="KW-1185">Reference proteome</keyword>
<dbReference type="InterPro" id="IPR006694">
    <property type="entry name" value="Fatty_acid_hydroxylase"/>
</dbReference>
<keyword evidence="4 10" id="KW-0812">Transmembrane</keyword>
<feature type="transmembrane region" description="Helical" evidence="10">
    <location>
        <begin position="67"/>
        <end position="84"/>
    </location>
</feature>
<name>A0ABR2MT60_9ASPA</name>
<keyword evidence="6 10" id="KW-1133">Transmembrane helix</keyword>
<gene>
    <name evidence="12" type="primary">SBH2</name>
    <name evidence="12" type="ORF">KSP40_PGU017441</name>
</gene>
<evidence type="ECO:0000259" key="11">
    <source>
        <dbReference type="Pfam" id="PF04116"/>
    </source>
</evidence>
<organism evidence="12 13">
    <name type="scientific">Platanthera guangdongensis</name>
    <dbReference type="NCBI Taxonomy" id="2320717"/>
    <lineage>
        <taxon>Eukaryota</taxon>
        <taxon>Viridiplantae</taxon>
        <taxon>Streptophyta</taxon>
        <taxon>Embryophyta</taxon>
        <taxon>Tracheophyta</taxon>
        <taxon>Spermatophyta</taxon>
        <taxon>Magnoliopsida</taxon>
        <taxon>Liliopsida</taxon>
        <taxon>Asparagales</taxon>
        <taxon>Orchidaceae</taxon>
        <taxon>Orchidoideae</taxon>
        <taxon>Orchideae</taxon>
        <taxon>Orchidinae</taxon>
        <taxon>Platanthera</taxon>
    </lineage>
</organism>
<dbReference type="EC" id="4.1.99.5" evidence="3"/>
<dbReference type="Proteomes" id="UP001412067">
    <property type="component" value="Unassembled WGS sequence"/>
</dbReference>
<feature type="domain" description="Fatty acid hydroxylase" evidence="11">
    <location>
        <begin position="113"/>
        <end position="249"/>
    </location>
</feature>
<proteinExistence type="inferred from homology"/>
<evidence type="ECO:0000256" key="6">
    <source>
        <dbReference type="ARBA" id="ARBA00022989"/>
    </source>
</evidence>
<comment type="subcellular location">
    <subcellularLocation>
        <location evidence="1">Endoplasmic reticulum membrane</location>
        <topology evidence="1">Multi-pass membrane protein</topology>
    </subcellularLocation>
</comment>
<evidence type="ECO:0000256" key="1">
    <source>
        <dbReference type="ARBA" id="ARBA00004477"/>
    </source>
</evidence>
<keyword evidence="8" id="KW-0456">Lyase</keyword>
<protein>
    <recommendedName>
        <fullName evidence="3">aldehyde oxygenase (deformylating)</fullName>
        <ecNumber evidence="3">4.1.99.5</ecNumber>
    </recommendedName>
</protein>
<dbReference type="EMBL" id="JBBWWR010000005">
    <property type="protein sequence ID" value="KAK8966695.1"/>
    <property type="molecule type" value="Genomic_DNA"/>
</dbReference>
<dbReference type="InterPro" id="IPR050307">
    <property type="entry name" value="Sterol_Desaturase_Related"/>
</dbReference>
<evidence type="ECO:0000256" key="2">
    <source>
        <dbReference type="ARBA" id="ARBA00009324"/>
    </source>
</evidence>
<evidence type="ECO:0000256" key="10">
    <source>
        <dbReference type="SAM" id="Phobius"/>
    </source>
</evidence>
<sequence>MGLAALWAGITKDDLLATFVPIAVYWICCGVYMVFEKLQLHDNYRLHSKEEEEANNTISKRCVLKGVLLQHVIQIFISILVLTVDKKLVKQTEQTPSVAAPRQPSLQVIFLQFFVAMVAMDTWQYFTHRMMHASHFLYKHVHSKHHALVAPYAFGAHYSHPAEGLIIDTGSAVFAFFVSGMTPRTCMFFLSFATIKAIDDHSSLRLPGNLFHCFFHHNGAFHDVHHQPYGFKYNFSNPFFVSWDKLMGTYMSYTIQKRHNGRGLIVKPINKKMSL</sequence>
<comment type="caution">
    <text evidence="12">The sequence shown here is derived from an EMBL/GenBank/DDBJ whole genome shotgun (WGS) entry which is preliminary data.</text>
</comment>
<evidence type="ECO:0000256" key="7">
    <source>
        <dbReference type="ARBA" id="ARBA00023136"/>
    </source>
</evidence>
<accession>A0ABR2MT60</accession>
<evidence type="ECO:0000313" key="12">
    <source>
        <dbReference type="EMBL" id="KAK8966695.1"/>
    </source>
</evidence>
<keyword evidence="5" id="KW-0256">Endoplasmic reticulum</keyword>
<dbReference type="PANTHER" id="PTHR11863">
    <property type="entry name" value="STEROL DESATURASE"/>
    <property type="match status" value="1"/>
</dbReference>
<reference evidence="12 13" key="1">
    <citation type="journal article" date="2022" name="Nat. Plants">
        <title>Genomes of leafy and leafless Platanthera orchids illuminate the evolution of mycoheterotrophy.</title>
        <authorList>
            <person name="Li M.H."/>
            <person name="Liu K.W."/>
            <person name="Li Z."/>
            <person name="Lu H.C."/>
            <person name="Ye Q.L."/>
            <person name="Zhang D."/>
            <person name="Wang J.Y."/>
            <person name="Li Y.F."/>
            <person name="Zhong Z.M."/>
            <person name="Liu X."/>
            <person name="Yu X."/>
            <person name="Liu D.K."/>
            <person name="Tu X.D."/>
            <person name="Liu B."/>
            <person name="Hao Y."/>
            <person name="Liao X.Y."/>
            <person name="Jiang Y.T."/>
            <person name="Sun W.H."/>
            <person name="Chen J."/>
            <person name="Chen Y.Q."/>
            <person name="Ai Y."/>
            <person name="Zhai J.W."/>
            <person name="Wu S.S."/>
            <person name="Zhou Z."/>
            <person name="Hsiao Y.Y."/>
            <person name="Wu W.L."/>
            <person name="Chen Y.Y."/>
            <person name="Lin Y.F."/>
            <person name="Hsu J.L."/>
            <person name="Li C.Y."/>
            <person name="Wang Z.W."/>
            <person name="Zhao X."/>
            <person name="Zhong W.Y."/>
            <person name="Ma X.K."/>
            <person name="Ma L."/>
            <person name="Huang J."/>
            <person name="Chen G.Z."/>
            <person name="Huang M.Z."/>
            <person name="Huang L."/>
            <person name="Peng D.H."/>
            <person name="Luo Y.B."/>
            <person name="Zou S.Q."/>
            <person name="Chen S.P."/>
            <person name="Lan S."/>
            <person name="Tsai W.C."/>
            <person name="Van de Peer Y."/>
            <person name="Liu Z.J."/>
        </authorList>
    </citation>
    <scope>NUCLEOTIDE SEQUENCE [LARGE SCALE GENOMIC DNA]</scope>
    <source>
        <strain evidence="12">Lor288</strain>
    </source>
</reference>
<comment type="catalytic activity">
    <reaction evidence="9">
        <text>a long-chain fatty aldehyde + 2 NADPH + O2 + H(+) = a long-chain alkane + formate + 2 NADP(+) + H2O</text>
        <dbReference type="Rhea" id="RHEA:21440"/>
        <dbReference type="ChEBI" id="CHEBI:15377"/>
        <dbReference type="ChEBI" id="CHEBI:15378"/>
        <dbReference type="ChEBI" id="CHEBI:15379"/>
        <dbReference type="ChEBI" id="CHEBI:15740"/>
        <dbReference type="ChEBI" id="CHEBI:17176"/>
        <dbReference type="ChEBI" id="CHEBI:57783"/>
        <dbReference type="ChEBI" id="CHEBI:58349"/>
        <dbReference type="ChEBI" id="CHEBI:83563"/>
        <dbReference type="EC" id="4.1.99.5"/>
    </reaction>
</comment>